<dbReference type="InterPro" id="IPR001584">
    <property type="entry name" value="Integrase_cat-core"/>
</dbReference>
<name>A0ABQ2A9J9_9BACT</name>
<dbReference type="PANTHER" id="PTHR46889:SF5">
    <property type="entry name" value="INTEGRASE PROTEIN"/>
    <property type="match status" value="1"/>
</dbReference>
<dbReference type="InterPro" id="IPR036397">
    <property type="entry name" value="RNaseH_sf"/>
</dbReference>
<dbReference type="Proteomes" id="UP000637774">
    <property type="component" value="Unassembled WGS sequence"/>
</dbReference>
<keyword evidence="3" id="KW-1185">Reference proteome</keyword>
<feature type="domain" description="Integrase catalytic" evidence="1">
    <location>
        <begin position="33"/>
        <end position="100"/>
    </location>
</feature>
<organism evidence="2 3">
    <name type="scientific">Hymenobacter frigidus</name>
    <dbReference type="NCBI Taxonomy" id="1524095"/>
    <lineage>
        <taxon>Bacteria</taxon>
        <taxon>Pseudomonadati</taxon>
        <taxon>Bacteroidota</taxon>
        <taxon>Cytophagia</taxon>
        <taxon>Cytophagales</taxon>
        <taxon>Hymenobacteraceae</taxon>
        <taxon>Hymenobacter</taxon>
    </lineage>
</organism>
<dbReference type="Pfam" id="PF13683">
    <property type="entry name" value="rve_3"/>
    <property type="match status" value="1"/>
</dbReference>
<reference evidence="3" key="1">
    <citation type="journal article" date="2019" name="Int. J. Syst. Evol. Microbiol.">
        <title>The Global Catalogue of Microorganisms (GCM) 10K type strain sequencing project: providing services to taxonomists for standard genome sequencing and annotation.</title>
        <authorList>
            <consortium name="The Broad Institute Genomics Platform"/>
            <consortium name="The Broad Institute Genome Sequencing Center for Infectious Disease"/>
            <person name="Wu L."/>
            <person name="Ma J."/>
        </authorList>
    </citation>
    <scope>NUCLEOTIDE SEQUENCE [LARGE SCALE GENOMIC DNA]</scope>
    <source>
        <strain evidence="3">CGMCC 1.14966</strain>
    </source>
</reference>
<dbReference type="Gene3D" id="3.30.420.10">
    <property type="entry name" value="Ribonuclease H-like superfamily/Ribonuclease H"/>
    <property type="match status" value="1"/>
</dbReference>
<dbReference type="InterPro" id="IPR012337">
    <property type="entry name" value="RNaseH-like_sf"/>
</dbReference>
<gene>
    <name evidence="2" type="ORF">GCM10011495_26250</name>
</gene>
<protein>
    <recommendedName>
        <fullName evidence="1">Integrase catalytic domain-containing protein</fullName>
    </recommendedName>
</protein>
<dbReference type="EMBL" id="BMGY01000025">
    <property type="protein sequence ID" value="GGH87410.1"/>
    <property type="molecule type" value="Genomic_DNA"/>
</dbReference>
<dbReference type="PANTHER" id="PTHR46889">
    <property type="entry name" value="TRANSPOSASE INSF FOR INSERTION SEQUENCE IS3B-RELATED"/>
    <property type="match status" value="1"/>
</dbReference>
<evidence type="ECO:0000313" key="3">
    <source>
        <dbReference type="Proteomes" id="UP000637774"/>
    </source>
</evidence>
<comment type="caution">
    <text evidence="2">The sequence shown here is derived from an EMBL/GenBank/DDBJ whole genome shotgun (WGS) entry which is preliminary data.</text>
</comment>
<proteinExistence type="predicted"/>
<dbReference type="RefSeq" id="WP_188562541.1">
    <property type="nucleotide sequence ID" value="NZ_BMGY01000025.1"/>
</dbReference>
<sequence length="117" mass="13485">MSRYRFINAERGQYCGNAYRALLHRHGAVRSQSRRGECYDNALPGTTQAESLWSRLKTELLELREWPVFADLADAPASIADYFDYYNHDRLHSSIGYQTPYRAHQQSLQTTALKCPA</sequence>
<accession>A0ABQ2A9J9</accession>
<evidence type="ECO:0000313" key="2">
    <source>
        <dbReference type="EMBL" id="GGH87410.1"/>
    </source>
</evidence>
<evidence type="ECO:0000259" key="1">
    <source>
        <dbReference type="Pfam" id="PF13683"/>
    </source>
</evidence>
<dbReference type="InterPro" id="IPR050900">
    <property type="entry name" value="Transposase_IS3/IS150/IS904"/>
</dbReference>
<dbReference type="SUPFAM" id="SSF53098">
    <property type="entry name" value="Ribonuclease H-like"/>
    <property type="match status" value="1"/>
</dbReference>